<dbReference type="EMBL" id="FWFV01000003">
    <property type="protein sequence ID" value="SLN35444.1"/>
    <property type="molecule type" value="Genomic_DNA"/>
</dbReference>
<organism evidence="1 2">
    <name type="scientific">Palleronia marisminoris</name>
    <dbReference type="NCBI Taxonomy" id="315423"/>
    <lineage>
        <taxon>Bacteria</taxon>
        <taxon>Pseudomonadati</taxon>
        <taxon>Pseudomonadota</taxon>
        <taxon>Alphaproteobacteria</taxon>
        <taxon>Rhodobacterales</taxon>
        <taxon>Roseobacteraceae</taxon>
        <taxon>Palleronia</taxon>
    </lineage>
</organism>
<reference evidence="1 2" key="1">
    <citation type="submission" date="2017-03" db="EMBL/GenBank/DDBJ databases">
        <authorList>
            <person name="Afonso C.L."/>
            <person name="Miller P.J."/>
            <person name="Scott M.A."/>
            <person name="Spackman E."/>
            <person name="Goraichik I."/>
            <person name="Dimitrov K.M."/>
            <person name="Suarez D.L."/>
            <person name="Swayne D.E."/>
        </authorList>
    </citation>
    <scope>NUCLEOTIDE SEQUENCE [LARGE SCALE GENOMIC DNA]</scope>
    <source>
        <strain evidence="1 2">CECT 7066</strain>
    </source>
</reference>
<dbReference type="Proteomes" id="UP000193870">
    <property type="component" value="Unassembled WGS sequence"/>
</dbReference>
<protein>
    <submittedName>
        <fullName evidence="1">Uncharacterized protein</fullName>
    </submittedName>
</protein>
<name>A0A1Y5SAE0_9RHOB</name>
<dbReference type="AlphaFoldDB" id="A0A1Y5SAE0"/>
<proteinExistence type="predicted"/>
<evidence type="ECO:0000313" key="2">
    <source>
        <dbReference type="Proteomes" id="UP000193870"/>
    </source>
</evidence>
<keyword evidence="2" id="KW-1185">Reference proteome</keyword>
<accession>A0A1Y5SAE0</accession>
<evidence type="ECO:0000313" key="1">
    <source>
        <dbReference type="EMBL" id="SLN35444.1"/>
    </source>
</evidence>
<dbReference type="STRING" id="315423.SAMN04488020_103204"/>
<sequence>MIKLILDSHDYLAKAEAAESRDDLHGLLGALARLQDHVTAMLDAADQGNVILFPGVEIEAEAS</sequence>
<gene>
    <name evidence="1" type="ORF">PAM7066_01484</name>
</gene>
<dbReference type="RefSeq" id="WP_139214961.1">
    <property type="nucleotide sequence ID" value="NZ_FOPF01000003.1"/>
</dbReference>